<name>A0A6N9ITC2_9LACO</name>
<evidence type="ECO:0000313" key="2">
    <source>
        <dbReference type="Proteomes" id="UP000471678"/>
    </source>
</evidence>
<protein>
    <submittedName>
        <fullName evidence="1">Uncharacterized protein</fullName>
    </submittedName>
</protein>
<dbReference type="Proteomes" id="UP000471678">
    <property type="component" value="Unassembled WGS sequence"/>
</dbReference>
<dbReference type="EMBL" id="VSUB01000017">
    <property type="protein sequence ID" value="MYY65661.1"/>
    <property type="molecule type" value="Genomic_DNA"/>
</dbReference>
<proteinExistence type="predicted"/>
<evidence type="ECO:0000313" key="1">
    <source>
        <dbReference type="EMBL" id="MYY65661.1"/>
    </source>
</evidence>
<dbReference type="AlphaFoldDB" id="A0A6N9ITC2"/>
<reference evidence="1 2" key="1">
    <citation type="journal article" date="2020" name="Food Funct.">
        <title>Screening of Lactobacillus salivarius strains from the feces of Chinese populations and the evaluation of their effects against intestinal inflammation in mice.</title>
        <authorList>
            <person name="Zhai Q."/>
            <person name="Shen X."/>
            <person name="Cen S."/>
            <person name="Zhang C."/>
            <person name="Tian F."/>
            <person name="Zhao J."/>
            <person name="Zhang H."/>
            <person name="Xue Y."/>
            <person name="Chen W."/>
        </authorList>
    </citation>
    <scope>NUCLEOTIDE SEQUENCE [LARGE SCALE GENOMIC DNA]</scope>
    <source>
        <strain evidence="1 2">FYNDL5_1.scaf</strain>
    </source>
</reference>
<accession>A0A6N9ITC2</accession>
<comment type="caution">
    <text evidence="1">The sequence shown here is derived from an EMBL/GenBank/DDBJ whole genome shotgun (WGS) entry which is preliminary data.</text>
</comment>
<dbReference type="RefSeq" id="WP_161023057.1">
    <property type="nucleotide sequence ID" value="NZ_JAPWJV010000022.1"/>
</dbReference>
<sequence length="64" mass="7286">MKHQVSIAVSKQPIQSGVVSFKRLTIRERFLRHLLGSPNHIMVIAPGDSVQQIKIKEMTDHESH</sequence>
<gene>
    <name evidence="1" type="ORF">FYL25_09695</name>
</gene>
<organism evidence="1 2">
    <name type="scientific">Ligilactobacillus salivarius</name>
    <dbReference type="NCBI Taxonomy" id="1624"/>
    <lineage>
        <taxon>Bacteria</taxon>
        <taxon>Bacillati</taxon>
        <taxon>Bacillota</taxon>
        <taxon>Bacilli</taxon>
        <taxon>Lactobacillales</taxon>
        <taxon>Lactobacillaceae</taxon>
        <taxon>Ligilactobacillus</taxon>
    </lineage>
</organism>